<protein>
    <recommendedName>
        <fullName evidence="5">Transmembrane protein</fullName>
    </recommendedName>
</protein>
<dbReference type="EMBL" id="BPVZ01000008">
    <property type="protein sequence ID" value="GKU94619.1"/>
    <property type="molecule type" value="Genomic_DNA"/>
</dbReference>
<accession>A0AAV5IAD1</accession>
<feature type="signal peptide" evidence="2">
    <location>
        <begin position="1"/>
        <end position="24"/>
    </location>
</feature>
<dbReference type="Proteomes" id="UP001054252">
    <property type="component" value="Unassembled WGS sequence"/>
</dbReference>
<dbReference type="InterPro" id="IPR029377">
    <property type="entry name" value="TMEM220"/>
</dbReference>
<dbReference type="Pfam" id="PF15071">
    <property type="entry name" value="TMEM220"/>
    <property type="match status" value="1"/>
</dbReference>
<keyword evidence="2" id="KW-0732">Signal</keyword>
<keyword evidence="1" id="KW-1133">Transmembrane helix</keyword>
<organism evidence="3 4">
    <name type="scientific">Rubroshorea leprosula</name>
    <dbReference type="NCBI Taxonomy" id="152421"/>
    <lineage>
        <taxon>Eukaryota</taxon>
        <taxon>Viridiplantae</taxon>
        <taxon>Streptophyta</taxon>
        <taxon>Embryophyta</taxon>
        <taxon>Tracheophyta</taxon>
        <taxon>Spermatophyta</taxon>
        <taxon>Magnoliopsida</taxon>
        <taxon>eudicotyledons</taxon>
        <taxon>Gunneridae</taxon>
        <taxon>Pentapetalae</taxon>
        <taxon>rosids</taxon>
        <taxon>malvids</taxon>
        <taxon>Malvales</taxon>
        <taxon>Dipterocarpaceae</taxon>
        <taxon>Rubroshorea</taxon>
    </lineage>
</organism>
<dbReference type="PANTHER" id="PTHR34262:SF1">
    <property type="entry name" value="TRANSMEMBRANE PROTEIN 220"/>
    <property type="match status" value="1"/>
</dbReference>
<gene>
    <name evidence="3" type="ORF">SLEP1_g8083</name>
</gene>
<feature type="transmembrane region" description="Helical" evidence="1">
    <location>
        <begin position="32"/>
        <end position="52"/>
    </location>
</feature>
<comment type="caution">
    <text evidence="3">The sequence shown here is derived from an EMBL/GenBank/DDBJ whole genome shotgun (WGS) entry which is preliminary data.</text>
</comment>
<reference evidence="3 4" key="1">
    <citation type="journal article" date="2021" name="Commun. Biol.">
        <title>The genome of Shorea leprosula (Dipterocarpaceae) highlights the ecological relevance of drought in aseasonal tropical rainforests.</title>
        <authorList>
            <person name="Ng K.K.S."/>
            <person name="Kobayashi M.J."/>
            <person name="Fawcett J.A."/>
            <person name="Hatakeyama M."/>
            <person name="Paape T."/>
            <person name="Ng C.H."/>
            <person name="Ang C.C."/>
            <person name="Tnah L.H."/>
            <person name="Lee C.T."/>
            <person name="Nishiyama T."/>
            <person name="Sese J."/>
            <person name="O'Brien M.J."/>
            <person name="Copetti D."/>
            <person name="Mohd Noor M.I."/>
            <person name="Ong R.C."/>
            <person name="Putra M."/>
            <person name="Sireger I.Z."/>
            <person name="Indrioko S."/>
            <person name="Kosugi Y."/>
            <person name="Izuno A."/>
            <person name="Isagi Y."/>
            <person name="Lee S.L."/>
            <person name="Shimizu K.K."/>
        </authorList>
    </citation>
    <scope>NUCLEOTIDE SEQUENCE [LARGE SCALE GENOMIC DNA]</scope>
    <source>
        <strain evidence="3">214</strain>
    </source>
</reference>
<evidence type="ECO:0000256" key="1">
    <source>
        <dbReference type="SAM" id="Phobius"/>
    </source>
</evidence>
<dbReference type="AlphaFoldDB" id="A0AAV5IAD1"/>
<evidence type="ECO:0000313" key="3">
    <source>
        <dbReference type="EMBL" id="GKU94619.1"/>
    </source>
</evidence>
<evidence type="ECO:0008006" key="5">
    <source>
        <dbReference type="Google" id="ProtNLM"/>
    </source>
</evidence>
<sequence length="164" mass="18323">MAKSTKLFSLCSLLMAMLFSYSASVQFNDPDWYFWFPLYACACVVNLVNRAISPMGRIQHLAKGTLWLGIFLFIKVVVEDHLSGIAGFLSLDLTERAVREKIGSGLVITSMILHLIATSEPLDPKQRKENKVSKYVGYGMAILVGFSFGHPFVFLVIQKGEIKL</sequence>
<dbReference type="PANTHER" id="PTHR34262">
    <property type="entry name" value="TRANSMEMBRANE PROTEIN 220"/>
    <property type="match status" value="1"/>
</dbReference>
<name>A0AAV5IAD1_9ROSI</name>
<feature type="transmembrane region" description="Helical" evidence="1">
    <location>
        <begin position="135"/>
        <end position="157"/>
    </location>
</feature>
<evidence type="ECO:0000313" key="4">
    <source>
        <dbReference type="Proteomes" id="UP001054252"/>
    </source>
</evidence>
<evidence type="ECO:0000256" key="2">
    <source>
        <dbReference type="SAM" id="SignalP"/>
    </source>
</evidence>
<keyword evidence="1" id="KW-0812">Transmembrane</keyword>
<feature type="chain" id="PRO_5043439407" description="Transmembrane protein" evidence="2">
    <location>
        <begin position="25"/>
        <end position="164"/>
    </location>
</feature>
<keyword evidence="1" id="KW-0472">Membrane</keyword>
<proteinExistence type="predicted"/>
<keyword evidence="4" id="KW-1185">Reference proteome</keyword>